<proteinExistence type="predicted"/>
<protein>
    <submittedName>
        <fullName evidence="1">Uncharacterized protein</fullName>
    </submittedName>
</protein>
<gene>
    <name evidence="1" type="ORF">S01H1_03342</name>
</gene>
<dbReference type="AlphaFoldDB" id="X0S786"/>
<evidence type="ECO:0000313" key="1">
    <source>
        <dbReference type="EMBL" id="GAF76869.1"/>
    </source>
</evidence>
<reference evidence="1" key="1">
    <citation type="journal article" date="2014" name="Front. Microbiol.">
        <title>High frequency of phylogenetically diverse reductive dehalogenase-homologous genes in deep subseafloor sedimentary metagenomes.</title>
        <authorList>
            <person name="Kawai M."/>
            <person name="Futagami T."/>
            <person name="Toyoda A."/>
            <person name="Takaki Y."/>
            <person name="Nishi S."/>
            <person name="Hori S."/>
            <person name="Arai W."/>
            <person name="Tsubouchi T."/>
            <person name="Morono Y."/>
            <person name="Uchiyama I."/>
            <person name="Ito T."/>
            <person name="Fujiyama A."/>
            <person name="Inagaki F."/>
            <person name="Takami H."/>
        </authorList>
    </citation>
    <scope>NUCLEOTIDE SEQUENCE</scope>
    <source>
        <strain evidence="1">Expedition CK06-06</strain>
    </source>
</reference>
<sequence length="408" mass="47735">AYSGGTVYLDHAFDKDGNFLSFSKMDSFEISSVFHEGFHAYVDLYIRSGESSIREQENFEKILEDALDYYTLTADGKKIVWGNYRKQSSEEAMAIQITNLIKYKIVYEKVAEKTARNYIYDFIDRDQMDSELLVLNKQWNGIYNGQKSRGYYNKSFLRWRFAHIIDAGKQISEQENNFVLKYILPGLDNNIAKPPITEFIKESKAYGLPYDYLIDVNKNYFWEDEFYPGIFSKMSPEEVSKVYVEAFLLYWEKVLSREASSNISENETFTKLLKITEKWYWDQVGDRNETKEITKNAAAVYLEMIISEKVIWQNKFNSHLSGQSSFDTEEFELSWRKVIEGNDIYGYILENGKAIYSEKPMSLDEKEFILNFILKDIIFSFGSLITVEPDYTEGEINAEFEIFSGLNP</sequence>
<name>X0S786_9ZZZZ</name>
<accession>X0S786</accession>
<comment type="caution">
    <text evidence="1">The sequence shown here is derived from an EMBL/GenBank/DDBJ whole genome shotgun (WGS) entry which is preliminary data.</text>
</comment>
<dbReference type="EMBL" id="BARS01001832">
    <property type="protein sequence ID" value="GAF76869.1"/>
    <property type="molecule type" value="Genomic_DNA"/>
</dbReference>
<organism evidence="1">
    <name type="scientific">marine sediment metagenome</name>
    <dbReference type="NCBI Taxonomy" id="412755"/>
    <lineage>
        <taxon>unclassified sequences</taxon>
        <taxon>metagenomes</taxon>
        <taxon>ecological metagenomes</taxon>
    </lineage>
</organism>
<feature type="non-terminal residue" evidence="1">
    <location>
        <position position="1"/>
    </location>
</feature>